<dbReference type="AlphaFoldDB" id="A0AAD5TL02"/>
<dbReference type="InterPro" id="IPR043132">
    <property type="entry name" value="BCAT-like_C"/>
</dbReference>
<keyword evidence="2" id="KW-1185">Reference proteome</keyword>
<dbReference type="PANTHER" id="PTHR47703">
    <property type="entry name" value="D-AMINOACID AMINOTRANSFERASE-LIKE PLP-DEPENDENT ENZYMES SUPERFAMILY PROTEIN"/>
    <property type="match status" value="1"/>
</dbReference>
<dbReference type="Proteomes" id="UP001212152">
    <property type="component" value="Unassembled WGS sequence"/>
</dbReference>
<dbReference type="SUPFAM" id="SSF56752">
    <property type="entry name" value="D-aminoacid aminotransferase-like PLP-dependent enzymes"/>
    <property type="match status" value="1"/>
</dbReference>
<proteinExistence type="predicted"/>
<evidence type="ECO:0000313" key="2">
    <source>
        <dbReference type="Proteomes" id="UP001212152"/>
    </source>
</evidence>
<name>A0AAD5TL02_9FUNG</name>
<comment type="caution">
    <text evidence="1">The sequence shown here is derived from an EMBL/GenBank/DDBJ whole genome shotgun (WGS) entry which is preliminary data.</text>
</comment>
<dbReference type="InterPro" id="IPR001544">
    <property type="entry name" value="Aminotrans_IV"/>
</dbReference>
<dbReference type="InterPro" id="IPR036038">
    <property type="entry name" value="Aminotransferase-like"/>
</dbReference>
<dbReference type="Gene3D" id="3.20.10.10">
    <property type="entry name" value="D-amino Acid Aminotransferase, subunit A, domain 2"/>
    <property type="match status" value="1"/>
</dbReference>
<dbReference type="PANTHER" id="PTHR47703:SF2">
    <property type="entry name" value="D-AMINOACID AMINOTRANSFERASE-LIKE PLP-DEPENDENT ENZYMES SUPERFAMILY PROTEIN"/>
    <property type="match status" value="1"/>
</dbReference>
<gene>
    <name evidence="1" type="ORF">HDU87_002359</name>
</gene>
<dbReference type="Pfam" id="PF01063">
    <property type="entry name" value="Aminotran_4"/>
    <property type="match status" value="1"/>
</dbReference>
<accession>A0AAD5TL02</accession>
<protein>
    <recommendedName>
        <fullName evidence="3">Aminotransferase</fullName>
    </recommendedName>
</protein>
<evidence type="ECO:0008006" key="3">
    <source>
        <dbReference type="Google" id="ProtNLM"/>
    </source>
</evidence>
<reference evidence="1" key="1">
    <citation type="submission" date="2020-05" db="EMBL/GenBank/DDBJ databases">
        <title>Phylogenomic resolution of chytrid fungi.</title>
        <authorList>
            <person name="Stajich J.E."/>
            <person name="Amses K."/>
            <person name="Simmons R."/>
            <person name="Seto K."/>
            <person name="Myers J."/>
            <person name="Bonds A."/>
            <person name="Quandt C.A."/>
            <person name="Barry K."/>
            <person name="Liu P."/>
            <person name="Grigoriev I."/>
            <person name="Longcore J.E."/>
            <person name="James T.Y."/>
        </authorList>
    </citation>
    <scope>NUCLEOTIDE SEQUENCE</scope>
    <source>
        <strain evidence="1">JEL0379</strain>
    </source>
</reference>
<dbReference type="GO" id="GO:0003824">
    <property type="term" value="F:catalytic activity"/>
    <property type="evidence" value="ECO:0007669"/>
    <property type="project" value="InterPro"/>
</dbReference>
<organism evidence="1 2">
    <name type="scientific">Geranomyces variabilis</name>
    <dbReference type="NCBI Taxonomy" id="109894"/>
    <lineage>
        <taxon>Eukaryota</taxon>
        <taxon>Fungi</taxon>
        <taxon>Fungi incertae sedis</taxon>
        <taxon>Chytridiomycota</taxon>
        <taxon>Chytridiomycota incertae sedis</taxon>
        <taxon>Chytridiomycetes</taxon>
        <taxon>Spizellomycetales</taxon>
        <taxon>Powellomycetaceae</taxon>
        <taxon>Geranomyces</taxon>
    </lineage>
</organism>
<dbReference type="EMBL" id="JADGJQ010000019">
    <property type="protein sequence ID" value="KAJ3179791.1"/>
    <property type="molecule type" value="Genomic_DNA"/>
</dbReference>
<evidence type="ECO:0000313" key="1">
    <source>
        <dbReference type="EMBL" id="KAJ3179791.1"/>
    </source>
</evidence>
<sequence>MSSSPIPPAVVIAVSFNDGNYSPPSDSSQLSTTTTPSTLSAPAFLLAHPPGGYTALQTAGGPFRPVALAAHIRRLCETVRKIYFTDEKTNNDNDNETDGSTGVRVLREWSNEETAARPLVELMQRAARAWVNADPARRNHTGFEVKITVLVALSKETGLIVAAHCDELHKRALSPTRVLVAGAPRVNPTAKGSQWVRTRAPLQAALTPPYTECILTDAAHNLYEGLTSNFCVLALPPDTTHDPYVACASAQYILMGTILQIVIDGCKELGVTFRWQFPNVADHSGASETAAVAAAGGKPVTPSSIWGGAFIASTTRGVLPIEEIAFPDGR</sequence>